<evidence type="ECO:0000313" key="3">
    <source>
        <dbReference type="EMBL" id="CAE6438208.1"/>
    </source>
</evidence>
<dbReference type="Pfam" id="PF01926">
    <property type="entry name" value="MMR_HSR1"/>
    <property type="match status" value="1"/>
</dbReference>
<dbReference type="EMBL" id="CAJMWZ010001558">
    <property type="protein sequence ID" value="CAE6438208.1"/>
    <property type="molecule type" value="Genomic_DNA"/>
</dbReference>
<feature type="domain" description="G" evidence="2">
    <location>
        <begin position="28"/>
        <end position="91"/>
    </location>
</feature>
<name>A0A8H3AU45_9AGAM</name>
<feature type="coiled-coil region" evidence="1">
    <location>
        <begin position="348"/>
        <end position="549"/>
    </location>
</feature>
<organism evidence="3 4">
    <name type="scientific">Rhizoctonia solani</name>
    <dbReference type="NCBI Taxonomy" id="456999"/>
    <lineage>
        <taxon>Eukaryota</taxon>
        <taxon>Fungi</taxon>
        <taxon>Dikarya</taxon>
        <taxon>Basidiomycota</taxon>
        <taxon>Agaricomycotina</taxon>
        <taxon>Agaricomycetes</taxon>
        <taxon>Cantharellales</taxon>
        <taxon>Ceratobasidiaceae</taxon>
        <taxon>Rhizoctonia</taxon>
    </lineage>
</organism>
<dbReference type="InterPro" id="IPR006073">
    <property type="entry name" value="GTP-bd"/>
</dbReference>
<dbReference type="SUPFAM" id="SSF52540">
    <property type="entry name" value="P-loop containing nucleoside triphosphate hydrolases"/>
    <property type="match status" value="1"/>
</dbReference>
<protein>
    <recommendedName>
        <fullName evidence="2">G domain-containing protein</fullName>
    </recommendedName>
</protein>
<feature type="non-terminal residue" evidence="3">
    <location>
        <position position="1"/>
    </location>
</feature>
<dbReference type="GO" id="GO:0005525">
    <property type="term" value="F:GTP binding"/>
    <property type="evidence" value="ECO:0007669"/>
    <property type="project" value="InterPro"/>
</dbReference>
<evidence type="ECO:0000259" key="2">
    <source>
        <dbReference type="Pfam" id="PF01926"/>
    </source>
</evidence>
<keyword evidence="1" id="KW-0175">Coiled coil</keyword>
<comment type="caution">
    <text evidence="3">The sequence shown here is derived from an EMBL/GenBank/DDBJ whole genome shotgun (WGS) entry which is preliminary data.</text>
</comment>
<evidence type="ECO:0000313" key="4">
    <source>
        <dbReference type="Proteomes" id="UP000663850"/>
    </source>
</evidence>
<dbReference type="Proteomes" id="UP000663850">
    <property type="component" value="Unassembled WGS sequence"/>
</dbReference>
<dbReference type="Gene3D" id="3.40.50.300">
    <property type="entry name" value="P-loop containing nucleotide triphosphate hydrolases"/>
    <property type="match status" value="1"/>
</dbReference>
<evidence type="ECO:0000256" key="1">
    <source>
        <dbReference type="SAM" id="Coils"/>
    </source>
</evidence>
<gene>
    <name evidence="3" type="ORF">RDB_LOCUS26264</name>
</gene>
<accession>A0A8H3AU45</accession>
<dbReference type="AlphaFoldDB" id="A0A8H3AU45"/>
<dbReference type="InterPro" id="IPR027417">
    <property type="entry name" value="P-loop_NTPase"/>
</dbReference>
<sequence>MFGGYLGAITQLGLPRHQNDNGSSLSLLVMGPQGCGKSSFINLAVGQPDCMTSADSKLCTQLCHCCERSRLVDGCEFRLTDTPGFGNEMIEDRKILELLIGHLVPSSDIDRSAADNSDFPTTQKIAGILYLYSEDEPFKSRTCRKTIEMLVKVLGKRFLDRVTVLIRSQNKSWIGIDFSNFMPDEDSPLYPLYCNNTKPRTISYERDPQSIERILGPYTRLRPRTIQLAALDHFAQQYGDHWRRNDIPRYLREFFPQDIGPPRLVDQLQSVLQLQTSELKGLRTLLAQREEDMRGVQISHDLEFSNIRNERERERIDHQFQLKYLHDTLRSRAREEAAELVSSQKFEIKDLRGLLSQKGEEIQNLRSKHDVELKKIQKDREKEIHDHGLGLKRLYNTIQEQEVEISELKSKTAPGKVSEIKGLQGQLGAKDQEITKLKAMNQDINKLKLENDSEIKRLRALLSQKEEDIKGLRSNHETERELFREERANNQVALKVLQHKVEDREAEITQLKSSKDLQAEKLEALGNKIKKLDSEKDSEIERLQQLLVQGEMQDLASGRGIGLRHVQKFAHEIELNCKHILEAIGEGFSHPESSTDLNLGEVETMAGPGFSLPASEMGSTIRALEDRLQAKDEELMKLK</sequence>
<proteinExistence type="predicted"/>
<reference evidence="3" key="1">
    <citation type="submission" date="2021-01" db="EMBL/GenBank/DDBJ databases">
        <authorList>
            <person name="Kaushik A."/>
        </authorList>
    </citation>
    <scope>NUCLEOTIDE SEQUENCE</scope>
    <source>
        <strain evidence="3">Type strain: AG8-Rh-89/</strain>
    </source>
</reference>